<dbReference type="PROSITE" id="PS50110">
    <property type="entry name" value="RESPONSE_REGULATORY"/>
    <property type="match status" value="1"/>
</dbReference>
<keyword evidence="4" id="KW-0804">Transcription</keyword>
<dbReference type="RefSeq" id="WP_378554501.1">
    <property type="nucleotide sequence ID" value="NZ_JBHSBA010000015.1"/>
</dbReference>
<feature type="domain" description="Response regulatory" evidence="7">
    <location>
        <begin position="14"/>
        <end position="127"/>
    </location>
</feature>
<dbReference type="SUPFAM" id="SSF52172">
    <property type="entry name" value="CheY-like"/>
    <property type="match status" value="1"/>
</dbReference>
<evidence type="ECO:0000256" key="3">
    <source>
        <dbReference type="ARBA" id="ARBA00023125"/>
    </source>
</evidence>
<dbReference type="SMART" id="SM00862">
    <property type="entry name" value="Trans_reg_C"/>
    <property type="match status" value="1"/>
</dbReference>
<dbReference type="InterPro" id="IPR036388">
    <property type="entry name" value="WH-like_DNA-bd_sf"/>
</dbReference>
<protein>
    <submittedName>
        <fullName evidence="9">Response regulator</fullName>
    </submittedName>
</protein>
<dbReference type="PROSITE" id="PS51755">
    <property type="entry name" value="OMPR_PHOB"/>
    <property type="match status" value="1"/>
</dbReference>
<dbReference type="InterPro" id="IPR039420">
    <property type="entry name" value="WalR-like"/>
</dbReference>
<keyword evidence="2" id="KW-0805">Transcription regulation</keyword>
<keyword evidence="1 5" id="KW-0597">Phosphoprotein</keyword>
<evidence type="ECO:0000259" key="8">
    <source>
        <dbReference type="PROSITE" id="PS51755"/>
    </source>
</evidence>
<evidence type="ECO:0000256" key="1">
    <source>
        <dbReference type="ARBA" id="ARBA00022553"/>
    </source>
</evidence>
<feature type="domain" description="OmpR/PhoB-type" evidence="8">
    <location>
        <begin position="138"/>
        <end position="232"/>
    </location>
</feature>
<comment type="caution">
    <text evidence="9">The sequence shown here is derived from an EMBL/GenBank/DDBJ whole genome shotgun (WGS) entry which is preliminary data.</text>
</comment>
<keyword evidence="3 6" id="KW-0238">DNA-binding</keyword>
<dbReference type="InterPro" id="IPR016032">
    <property type="entry name" value="Sig_transdc_resp-reg_C-effctor"/>
</dbReference>
<organism evidence="9 10">
    <name type="scientific">Nocardia rhizosphaerae</name>
    <dbReference type="NCBI Taxonomy" id="1691571"/>
    <lineage>
        <taxon>Bacteria</taxon>
        <taxon>Bacillati</taxon>
        <taxon>Actinomycetota</taxon>
        <taxon>Actinomycetes</taxon>
        <taxon>Mycobacteriales</taxon>
        <taxon>Nocardiaceae</taxon>
        <taxon>Nocardia</taxon>
    </lineage>
</organism>
<accession>A0ABV8LE07</accession>
<evidence type="ECO:0000259" key="7">
    <source>
        <dbReference type="PROSITE" id="PS50110"/>
    </source>
</evidence>
<dbReference type="InterPro" id="IPR011006">
    <property type="entry name" value="CheY-like_superfamily"/>
</dbReference>
<dbReference type="SMART" id="SM00448">
    <property type="entry name" value="REC"/>
    <property type="match status" value="1"/>
</dbReference>
<evidence type="ECO:0000313" key="10">
    <source>
        <dbReference type="Proteomes" id="UP001595767"/>
    </source>
</evidence>
<evidence type="ECO:0000256" key="6">
    <source>
        <dbReference type="PROSITE-ProRule" id="PRU01091"/>
    </source>
</evidence>
<keyword evidence="10" id="KW-1185">Reference proteome</keyword>
<proteinExistence type="predicted"/>
<gene>
    <name evidence="9" type="ORF">ACFOW8_27700</name>
</gene>
<evidence type="ECO:0000313" key="9">
    <source>
        <dbReference type="EMBL" id="MFC4128721.1"/>
    </source>
</evidence>
<evidence type="ECO:0000256" key="4">
    <source>
        <dbReference type="ARBA" id="ARBA00023163"/>
    </source>
</evidence>
<dbReference type="EMBL" id="JBHSBA010000015">
    <property type="protein sequence ID" value="MFC4128721.1"/>
    <property type="molecule type" value="Genomic_DNA"/>
</dbReference>
<dbReference type="PANTHER" id="PTHR48111:SF4">
    <property type="entry name" value="DNA-BINDING DUAL TRANSCRIPTIONAL REGULATOR OMPR"/>
    <property type="match status" value="1"/>
</dbReference>
<name>A0ABV8LE07_9NOCA</name>
<dbReference type="Pfam" id="PF00486">
    <property type="entry name" value="Trans_reg_C"/>
    <property type="match status" value="1"/>
</dbReference>
<dbReference type="Gene3D" id="3.40.50.2300">
    <property type="match status" value="1"/>
</dbReference>
<feature type="modified residue" description="4-aspartylphosphate" evidence="5">
    <location>
        <position position="63"/>
    </location>
</feature>
<dbReference type="SUPFAM" id="SSF46894">
    <property type="entry name" value="C-terminal effector domain of the bipartite response regulators"/>
    <property type="match status" value="1"/>
</dbReference>
<dbReference type="InterPro" id="IPR001867">
    <property type="entry name" value="OmpR/PhoB-type_DNA-bd"/>
</dbReference>
<dbReference type="CDD" id="cd17574">
    <property type="entry name" value="REC_OmpR"/>
    <property type="match status" value="1"/>
</dbReference>
<dbReference type="PANTHER" id="PTHR48111">
    <property type="entry name" value="REGULATOR OF RPOS"/>
    <property type="match status" value="1"/>
</dbReference>
<dbReference type="Proteomes" id="UP001595767">
    <property type="component" value="Unassembled WGS sequence"/>
</dbReference>
<reference evidence="10" key="1">
    <citation type="journal article" date="2019" name="Int. J. Syst. Evol. Microbiol.">
        <title>The Global Catalogue of Microorganisms (GCM) 10K type strain sequencing project: providing services to taxonomists for standard genome sequencing and annotation.</title>
        <authorList>
            <consortium name="The Broad Institute Genomics Platform"/>
            <consortium name="The Broad Institute Genome Sequencing Center for Infectious Disease"/>
            <person name="Wu L."/>
            <person name="Ma J."/>
        </authorList>
    </citation>
    <scope>NUCLEOTIDE SEQUENCE [LARGE SCALE GENOMIC DNA]</scope>
    <source>
        <strain evidence="10">CGMCC 4.7204</strain>
    </source>
</reference>
<dbReference type="InterPro" id="IPR001789">
    <property type="entry name" value="Sig_transdc_resp-reg_receiver"/>
</dbReference>
<dbReference type="Pfam" id="PF00072">
    <property type="entry name" value="Response_reg"/>
    <property type="match status" value="1"/>
</dbReference>
<evidence type="ECO:0000256" key="5">
    <source>
        <dbReference type="PROSITE-ProRule" id="PRU00169"/>
    </source>
</evidence>
<dbReference type="CDD" id="cd00383">
    <property type="entry name" value="trans_reg_C"/>
    <property type="match status" value="1"/>
</dbReference>
<dbReference type="Gene3D" id="6.10.250.690">
    <property type="match status" value="1"/>
</dbReference>
<sequence>MEFSGGSAASPARRVLVVDDEVTIAESVAARLRAEGFAVAVAHDGPGAVAAAAAGEPDLVVLDVMLPGFDGLEVCRRIQADRPVPVLMLTARTDETDQLVGLGVGADDYLTKPFSMRVLAARVHALMRRVDRAAERDASTIVVGDLRIDLDERRVWRGGTEARLTPLEFELLARLAHRPRAVLGRERLLEDIWDWSDAAGTRAVDSHIKALRRKLGADLIRTVHGVGYALDAR</sequence>
<feature type="DNA-binding region" description="OmpR/PhoB-type" evidence="6">
    <location>
        <begin position="138"/>
        <end position="232"/>
    </location>
</feature>
<evidence type="ECO:0000256" key="2">
    <source>
        <dbReference type="ARBA" id="ARBA00023015"/>
    </source>
</evidence>
<dbReference type="Gene3D" id="1.10.10.10">
    <property type="entry name" value="Winged helix-like DNA-binding domain superfamily/Winged helix DNA-binding domain"/>
    <property type="match status" value="1"/>
</dbReference>